<evidence type="ECO:0000256" key="1">
    <source>
        <dbReference type="SAM" id="MobiDB-lite"/>
    </source>
</evidence>
<dbReference type="Gene3D" id="3.30.420.10">
    <property type="entry name" value="Ribonuclease H-like superfamily/Ribonuclease H"/>
    <property type="match status" value="1"/>
</dbReference>
<sequence length="315" mass="34213">MNSDTIDTTAPKPVARRRPADVVPARPRPVTTVAVVVAGRGGEARYSACSATRSWTGAVTVDSAETAILDVMRLVRAESPATARLRFVVQLPPRSTLWALRDEIPVLMPGVCIERPTLADDALMTAARTGLLRRPATQAPVTVATDGSVRGKVTGYGWLASTGEYGLMGFRHSRKQIGPRVVLVAELRAIAKAVQYLRGRDITVLSDSKLAIAMVQRWKAGDDVLPDGYSLIRESGKTPGLVTAQRMIYAERDRIHPVWVKAHTGEPLNEGADALARLASRYVLGDSGLDSAEYRRRAEDLAETFAAEFTRRRSA</sequence>
<name>A0A1H6ILW3_MYCRU</name>
<dbReference type="GO" id="GO:0003676">
    <property type="term" value="F:nucleic acid binding"/>
    <property type="evidence" value="ECO:0007669"/>
    <property type="project" value="InterPro"/>
</dbReference>
<accession>A0A1H6ILW3</accession>
<reference evidence="4" key="1">
    <citation type="submission" date="2016-10" db="EMBL/GenBank/DDBJ databases">
        <authorList>
            <person name="Varghese N."/>
            <person name="Submissions S."/>
        </authorList>
    </citation>
    <scope>NUCLEOTIDE SEQUENCE [LARGE SCALE GENOMIC DNA]</scope>
    <source>
        <strain evidence="4">DSM 45405</strain>
    </source>
</reference>
<dbReference type="InterPro" id="IPR036397">
    <property type="entry name" value="RNaseH_sf"/>
</dbReference>
<proteinExistence type="predicted"/>
<gene>
    <name evidence="3" type="ORF">SAMN04489835_0201</name>
</gene>
<evidence type="ECO:0000259" key="2">
    <source>
        <dbReference type="PROSITE" id="PS50879"/>
    </source>
</evidence>
<dbReference type="RefSeq" id="WP_083405568.1">
    <property type="nucleotide sequence ID" value="NZ_LT629971.1"/>
</dbReference>
<dbReference type="AlphaFoldDB" id="A0A1H6ILW3"/>
<dbReference type="Proteomes" id="UP000182915">
    <property type="component" value="Chromosome I"/>
</dbReference>
<dbReference type="EMBL" id="LT629971">
    <property type="protein sequence ID" value="SEH47272.1"/>
    <property type="molecule type" value="Genomic_DNA"/>
</dbReference>
<dbReference type="InterPro" id="IPR002156">
    <property type="entry name" value="RNaseH_domain"/>
</dbReference>
<dbReference type="STRING" id="370526.SAMN04489835_0201"/>
<dbReference type="GO" id="GO:0004523">
    <property type="term" value="F:RNA-DNA hybrid ribonuclease activity"/>
    <property type="evidence" value="ECO:0007669"/>
    <property type="project" value="InterPro"/>
</dbReference>
<feature type="region of interest" description="Disordered" evidence="1">
    <location>
        <begin position="1"/>
        <end position="20"/>
    </location>
</feature>
<keyword evidence="4" id="KW-1185">Reference proteome</keyword>
<evidence type="ECO:0000313" key="3">
    <source>
        <dbReference type="EMBL" id="SEH47272.1"/>
    </source>
</evidence>
<dbReference type="PROSITE" id="PS50879">
    <property type="entry name" value="RNASE_H_1"/>
    <property type="match status" value="1"/>
</dbReference>
<evidence type="ECO:0000313" key="4">
    <source>
        <dbReference type="Proteomes" id="UP000182915"/>
    </source>
</evidence>
<dbReference type="OrthoDB" id="4923321at2"/>
<protein>
    <submittedName>
        <fullName evidence="3">Ribonuclease HI</fullName>
    </submittedName>
</protein>
<dbReference type="Pfam" id="PF00075">
    <property type="entry name" value="RNase_H"/>
    <property type="match status" value="1"/>
</dbReference>
<dbReference type="SUPFAM" id="SSF53098">
    <property type="entry name" value="Ribonuclease H-like"/>
    <property type="match status" value="1"/>
</dbReference>
<organism evidence="3 4">
    <name type="scientific">Mycolicibacterium rutilum</name>
    <name type="common">Mycobacterium rutilum</name>
    <dbReference type="NCBI Taxonomy" id="370526"/>
    <lineage>
        <taxon>Bacteria</taxon>
        <taxon>Bacillati</taxon>
        <taxon>Actinomycetota</taxon>
        <taxon>Actinomycetes</taxon>
        <taxon>Mycobacteriales</taxon>
        <taxon>Mycobacteriaceae</taxon>
        <taxon>Mycolicibacterium</taxon>
    </lineage>
</organism>
<dbReference type="InterPro" id="IPR012337">
    <property type="entry name" value="RNaseH-like_sf"/>
</dbReference>
<feature type="domain" description="RNase H type-1" evidence="2">
    <location>
        <begin position="137"/>
        <end position="281"/>
    </location>
</feature>